<dbReference type="Proteomes" id="UP000017127">
    <property type="component" value="Unassembled WGS sequence"/>
</dbReference>
<accession>U7QK48</accession>
<organism evidence="1 2">
    <name type="scientific">Lyngbya aestuarii BL J</name>
    <dbReference type="NCBI Taxonomy" id="1348334"/>
    <lineage>
        <taxon>Bacteria</taxon>
        <taxon>Bacillati</taxon>
        <taxon>Cyanobacteriota</taxon>
        <taxon>Cyanophyceae</taxon>
        <taxon>Oscillatoriophycideae</taxon>
        <taxon>Oscillatoriales</taxon>
        <taxon>Microcoleaceae</taxon>
        <taxon>Lyngbya</taxon>
    </lineage>
</organism>
<name>U7QK48_9CYAN</name>
<dbReference type="AlphaFoldDB" id="U7QK48"/>
<evidence type="ECO:0000313" key="2">
    <source>
        <dbReference type="Proteomes" id="UP000017127"/>
    </source>
</evidence>
<dbReference type="InterPro" id="IPR032347">
    <property type="entry name" value="DUF4864"/>
</dbReference>
<keyword evidence="2" id="KW-1185">Reference proteome</keyword>
<proteinExistence type="predicted"/>
<reference evidence="1 2" key="1">
    <citation type="journal article" date="2013" name="Front. Microbiol.">
        <title>Comparative genomic analyses of the cyanobacterium, Lyngbya aestuarii BL J, a powerful hydrogen producer.</title>
        <authorList>
            <person name="Kothari A."/>
            <person name="Vaughn M."/>
            <person name="Garcia-Pichel F."/>
        </authorList>
    </citation>
    <scope>NUCLEOTIDE SEQUENCE [LARGE SCALE GENOMIC DNA]</scope>
    <source>
        <strain evidence="1 2">BL J</strain>
    </source>
</reference>
<sequence length="120" mass="13858">MEITDRDRREIRSVIERQIQAFQRDDAVSAFAFASLEIQTQFGTAEQFMQMVKTEYPAVYRPRSAVFEYVTLIQGIPTQTVLLLSPNGTPFRAVYMMEKYSDGSWRIDGCYLVSIESKLL</sequence>
<dbReference type="OrthoDB" id="9130422at2"/>
<comment type="caution">
    <text evidence="1">The sequence shown here is derived from an EMBL/GenBank/DDBJ whole genome shotgun (WGS) entry which is preliminary data.</text>
</comment>
<dbReference type="RefSeq" id="WP_023065386.1">
    <property type="nucleotide sequence ID" value="NZ_AUZM01000011.1"/>
</dbReference>
<gene>
    <name evidence="1" type="ORF">M595_1637</name>
</gene>
<dbReference type="EMBL" id="AUZM01000011">
    <property type="protein sequence ID" value="ERT08344.1"/>
    <property type="molecule type" value="Genomic_DNA"/>
</dbReference>
<evidence type="ECO:0000313" key="1">
    <source>
        <dbReference type="EMBL" id="ERT08344.1"/>
    </source>
</evidence>
<evidence type="ECO:0008006" key="3">
    <source>
        <dbReference type="Google" id="ProtNLM"/>
    </source>
</evidence>
<dbReference type="Pfam" id="PF16156">
    <property type="entry name" value="DUF4864"/>
    <property type="match status" value="1"/>
</dbReference>
<protein>
    <recommendedName>
        <fullName evidence="3">DUF4864 domain-containing protein</fullName>
    </recommendedName>
</protein>